<dbReference type="GO" id="GO:0009279">
    <property type="term" value="C:cell outer membrane"/>
    <property type="evidence" value="ECO:0007669"/>
    <property type="project" value="UniProtKB-SubCell"/>
</dbReference>
<evidence type="ECO:0000256" key="9">
    <source>
        <dbReference type="ARBA" id="ARBA00023136"/>
    </source>
</evidence>
<keyword evidence="9" id="KW-0472">Membrane</keyword>
<feature type="chain" id="PRO_5002873044" evidence="11">
    <location>
        <begin position="23"/>
        <end position="339"/>
    </location>
</feature>
<dbReference type="GO" id="GO:0046930">
    <property type="term" value="C:pore complex"/>
    <property type="evidence" value="ECO:0007669"/>
    <property type="project" value="UniProtKB-KW"/>
</dbReference>
<keyword evidence="8" id="KW-0626">Porin</keyword>
<dbReference type="Gene3D" id="2.40.160.10">
    <property type="entry name" value="Porin"/>
    <property type="match status" value="1"/>
</dbReference>
<dbReference type="GO" id="GO:0034220">
    <property type="term" value="P:monoatomic ion transmembrane transport"/>
    <property type="evidence" value="ECO:0007669"/>
    <property type="project" value="InterPro"/>
</dbReference>
<proteinExistence type="predicted"/>
<sequence precursor="true">MKKQVLVVAVAAALAVPAVAMADASIYGRAHVSFDYLDNDGDYSATNVSNNSSRVGVRGSQQLTDDLKGFFQVESNFEAAGDSNNGRLGTRNTFVGLEGGFGRIRAGYSDTVTKGISRATDLFGDQAGDSRNMLNGIGDQRFRNALFYTSPKLGPVTVSVEYSTNDNTNSTAADSNDDQAYSLGAVYREGPLYIGLGYEARDFANGTDNKATRLGAYYDMDAFRFTGLYQAATDAADNDLNTFGLGVRYTMGKTQLKAQYYWTDNDGTDADAAMLALGVQYNLTRQTSFYAAYAMTDNDDTATYRPAGGGHGDNIPGVVGGSSPSIISFGVMHNFKFDF</sequence>
<keyword evidence="6 11" id="KW-0732">Signal</keyword>
<protein>
    <submittedName>
        <fullName evidence="13">Putative porin</fullName>
    </submittedName>
</protein>
<dbReference type="CDD" id="cd00342">
    <property type="entry name" value="gram_neg_porins"/>
    <property type="match status" value="1"/>
</dbReference>
<dbReference type="OrthoDB" id="8173690at2"/>
<dbReference type="SUPFAM" id="SSF56935">
    <property type="entry name" value="Porins"/>
    <property type="match status" value="1"/>
</dbReference>
<keyword evidence="3" id="KW-0813">Transport</keyword>
<keyword evidence="5" id="KW-0812">Transmembrane</keyword>
<comment type="subcellular location">
    <subcellularLocation>
        <location evidence="1">Cell outer membrane</location>
        <topology evidence="1">Multi-pass membrane protein</topology>
    </subcellularLocation>
</comment>
<accession>B8GNG7</accession>
<feature type="signal peptide" evidence="11">
    <location>
        <begin position="1"/>
        <end position="22"/>
    </location>
</feature>
<evidence type="ECO:0000313" key="13">
    <source>
        <dbReference type="EMBL" id="ACL73858.1"/>
    </source>
</evidence>
<comment type="subunit">
    <text evidence="2">Homotrimer.</text>
</comment>
<dbReference type="InterPro" id="IPR002299">
    <property type="entry name" value="Porin_Neis"/>
</dbReference>
<reference evidence="13 14" key="1">
    <citation type="journal article" date="2011" name="Stand. Genomic Sci.">
        <title>Complete genome sequence of 'Thioalkalivibrio sulfidophilus' HL-EbGr7.</title>
        <authorList>
            <person name="Muyzer G."/>
            <person name="Sorokin D.Y."/>
            <person name="Mavromatis K."/>
            <person name="Lapidus A."/>
            <person name="Clum A."/>
            <person name="Ivanova N."/>
            <person name="Pati A."/>
            <person name="d'Haeseleer P."/>
            <person name="Woyke T."/>
            <person name="Kyrpides N.C."/>
        </authorList>
    </citation>
    <scope>NUCLEOTIDE SEQUENCE [LARGE SCALE GENOMIC DNA]</scope>
    <source>
        <strain evidence="13 14">HL-EbGR7</strain>
    </source>
</reference>
<dbReference type="KEGG" id="tgr:Tgr7_2784"/>
<dbReference type="PANTHER" id="PTHR34501">
    <property type="entry name" value="PROTEIN YDDL-RELATED"/>
    <property type="match status" value="1"/>
</dbReference>
<dbReference type="InterPro" id="IPR033900">
    <property type="entry name" value="Gram_neg_porin_domain"/>
</dbReference>
<dbReference type="STRING" id="396588.Tgr7_2784"/>
<evidence type="ECO:0000256" key="6">
    <source>
        <dbReference type="ARBA" id="ARBA00022729"/>
    </source>
</evidence>
<dbReference type="PRINTS" id="PR00182">
    <property type="entry name" value="ECOLNEIPORIN"/>
</dbReference>
<keyword evidence="7" id="KW-0406">Ion transport</keyword>
<dbReference type="GO" id="GO:0015288">
    <property type="term" value="F:porin activity"/>
    <property type="evidence" value="ECO:0007669"/>
    <property type="project" value="UniProtKB-KW"/>
</dbReference>
<evidence type="ECO:0000256" key="4">
    <source>
        <dbReference type="ARBA" id="ARBA00022452"/>
    </source>
</evidence>
<evidence type="ECO:0000256" key="2">
    <source>
        <dbReference type="ARBA" id="ARBA00011233"/>
    </source>
</evidence>
<dbReference type="eggNOG" id="COG3203">
    <property type="taxonomic scope" value="Bacteria"/>
</dbReference>
<evidence type="ECO:0000256" key="10">
    <source>
        <dbReference type="ARBA" id="ARBA00023237"/>
    </source>
</evidence>
<evidence type="ECO:0000256" key="7">
    <source>
        <dbReference type="ARBA" id="ARBA00023065"/>
    </source>
</evidence>
<evidence type="ECO:0000256" key="1">
    <source>
        <dbReference type="ARBA" id="ARBA00004571"/>
    </source>
</evidence>
<keyword evidence="14" id="KW-1185">Reference proteome</keyword>
<evidence type="ECO:0000256" key="5">
    <source>
        <dbReference type="ARBA" id="ARBA00022692"/>
    </source>
</evidence>
<dbReference type="AlphaFoldDB" id="B8GNG7"/>
<keyword evidence="4" id="KW-1134">Transmembrane beta strand</keyword>
<dbReference type="Proteomes" id="UP000002383">
    <property type="component" value="Chromosome"/>
</dbReference>
<dbReference type="InterPro" id="IPR023614">
    <property type="entry name" value="Porin_dom_sf"/>
</dbReference>
<dbReference type="PANTHER" id="PTHR34501:SF9">
    <property type="entry name" value="MAJOR OUTER MEMBRANE PROTEIN P.IA"/>
    <property type="match status" value="1"/>
</dbReference>
<evidence type="ECO:0000256" key="8">
    <source>
        <dbReference type="ARBA" id="ARBA00023114"/>
    </source>
</evidence>
<evidence type="ECO:0000256" key="3">
    <source>
        <dbReference type="ARBA" id="ARBA00022448"/>
    </source>
</evidence>
<gene>
    <name evidence="13" type="ordered locus">Tgr7_2784</name>
</gene>
<keyword evidence="10" id="KW-0998">Cell outer membrane</keyword>
<dbReference type="EMBL" id="CP001339">
    <property type="protein sequence ID" value="ACL73858.1"/>
    <property type="molecule type" value="Genomic_DNA"/>
</dbReference>
<evidence type="ECO:0000313" key="14">
    <source>
        <dbReference type="Proteomes" id="UP000002383"/>
    </source>
</evidence>
<name>B8GNG7_THISH</name>
<dbReference type="RefSeq" id="WP_012639333.1">
    <property type="nucleotide sequence ID" value="NC_011901.1"/>
</dbReference>
<feature type="domain" description="Porin" evidence="12">
    <location>
        <begin position="9"/>
        <end position="301"/>
    </location>
</feature>
<dbReference type="HOGENOM" id="CLU_038238_3_1_6"/>
<evidence type="ECO:0000259" key="12">
    <source>
        <dbReference type="Pfam" id="PF13609"/>
    </source>
</evidence>
<dbReference type="PRINTS" id="PR00184">
    <property type="entry name" value="NEISSPPORIN"/>
</dbReference>
<evidence type="ECO:0000256" key="11">
    <source>
        <dbReference type="SAM" id="SignalP"/>
    </source>
</evidence>
<organism evidence="13 14">
    <name type="scientific">Thioalkalivibrio sulfidiphilus (strain HL-EbGR7)</name>
    <dbReference type="NCBI Taxonomy" id="396588"/>
    <lineage>
        <taxon>Bacteria</taxon>
        <taxon>Pseudomonadati</taxon>
        <taxon>Pseudomonadota</taxon>
        <taxon>Gammaproteobacteria</taxon>
        <taxon>Chromatiales</taxon>
        <taxon>Ectothiorhodospiraceae</taxon>
        <taxon>Thioalkalivibrio</taxon>
    </lineage>
</organism>
<dbReference type="Pfam" id="PF13609">
    <property type="entry name" value="Porin_4"/>
    <property type="match status" value="1"/>
</dbReference>
<dbReference type="InterPro" id="IPR050298">
    <property type="entry name" value="Gram-neg_bact_OMP"/>
</dbReference>
<dbReference type="InterPro" id="IPR001702">
    <property type="entry name" value="Porin_Gram-ve"/>
</dbReference>